<evidence type="ECO:0000313" key="4">
    <source>
        <dbReference type="Proteomes" id="UP001152561"/>
    </source>
</evidence>
<dbReference type="Pfam" id="PF07802">
    <property type="entry name" value="GCK"/>
    <property type="match status" value="1"/>
</dbReference>
<proteinExistence type="predicted"/>
<dbReference type="PANTHER" id="PTHR34357:SF2">
    <property type="entry name" value="F26F24.3-RELATED"/>
    <property type="match status" value="1"/>
</dbReference>
<sequence length="136" mass="15618">MKEGGCKDSFIEWEKCIEEGEKNKEDIVEKCFEVTSALKKCMEAHSDYYASILQAEKAAQDDSEKEKEKEKVQENESNDTGPEKISSYDLQLLIYILRRISVAILRDKYHIMLENMVNLLLQLNIKPAISTVLQGV</sequence>
<protein>
    <recommendedName>
        <fullName evidence="2">GCK domain-containing protein</fullName>
    </recommendedName>
</protein>
<reference evidence="4" key="1">
    <citation type="journal article" date="2023" name="Proc. Natl. Acad. Sci. U.S.A.">
        <title>Genomic and structural basis for evolution of tropane alkaloid biosynthesis.</title>
        <authorList>
            <person name="Wanga Y.-J."/>
            <person name="Taina T."/>
            <person name="Yua J.-Y."/>
            <person name="Lia J."/>
            <person name="Xua B."/>
            <person name="Chenc J."/>
            <person name="D'Auriad J.C."/>
            <person name="Huanga J.-P."/>
            <person name="Huanga S.-X."/>
        </authorList>
    </citation>
    <scope>NUCLEOTIDE SEQUENCE [LARGE SCALE GENOMIC DNA]</scope>
    <source>
        <strain evidence="4">cv. KIB-2019</strain>
    </source>
</reference>
<evidence type="ECO:0000313" key="3">
    <source>
        <dbReference type="EMBL" id="KAJ8547961.1"/>
    </source>
</evidence>
<gene>
    <name evidence="3" type="ORF">K7X08_021197</name>
</gene>
<dbReference type="AlphaFoldDB" id="A0A9Q1M2C2"/>
<dbReference type="EMBL" id="JAJAGQ010000012">
    <property type="protein sequence ID" value="KAJ8547961.1"/>
    <property type="molecule type" value="Genomic_DNA"/>
</dbReference>
<dbReference type="InterPro" id="IPR012891">
    <property type="entry name" value="GCK_dom"/>
</dbReference>
<keyword evidence="4" id="KW-1185">Reference proteome</keyword>
<organism evidence="3 4">
    <name type="scientific">Anisodus acutangulus</name>
    <dbReference type="NCBI Taxonomy" id="402998"/>
    <lineage>
        <taxon>Eukaryota</taxon>
        <taxon>Viridiplantae</taxon>
        <taxon>Streptophyta</taxon>
        <taxon>Embryophyta</taxon>
        <taxon>Tracheophyta</taxon>
        <taxon>Spermatophyta</taxon>
        <taxon>Magnoliopsida</taxon>
        <taxon>eudicotyledons</taxon>
        <taxon>Gunneridae</taxon>
        <taxon>Pentapetalae</taxon>
        <taxon>asterids</taxon>
        <taxon>lamiids</taxon>
        <taxon>Solanales</taxon>
        <taxon>Solanaceae</taxon>
        <taxon>Solanoideae</taxon>
        <taxon>Hyoscyameae</taxon>
        <taxon>Anisodus</taxon>
    </lineage>
</organism>
<evidence type="ECO:0000259" key="2">
    <source>
        <dbReference type="SMART" id="SM01227"/>
    </source>
</evidence>
<feature type="compositionally biased region" description="Basic and acidic residues" evidence="1">
    <location>
        <begin position="59"/>
        <end position="74"/>
    </location>
</feature>
<name>A0A9Q1M2C2_9SOLA</name>
<dbReference type="PANTHER" id="PTHR34357">
    <property type="entry name" value="F7A19.14 PROTEIN-RELATED"/>
    <property type="match status" value="1"/>
</dbReference>
<feature type="region of interest" description="Disordered" evidence="1">
    <location>
        <begin position="59"/>
        <end position="84"/>
    </location>
</feature>
<feature type="domain" description="GCK" evidence="2">
    <location>
        <begin position="1"/>
        <end position="67"/>
    </location>
</feature>
<comment type="caution">
    <text evidence="3">The sequence shown here is derived from an EMBL/GenBank/DDBJ whole genome shotgun (WGS) entry which is preliminary data.</text>
</comment>
<dbReference type="OrthoDB" id="2148418at2759"/>
<evidence type="ECO:0000256" key="1">
    <source>
        <dbReference type="SAM" id="MobiDB-lite"/>
    </source>
</evidence>
<accession>A0A9Q1M2C2</accession>
<dbReference type="Gene3D" id="1.10.287.2900">
    <property type="match status" value="1"/>
</dbReference>
<dbReference type="SMART" id="SM01227">
    <property type="entry name" value="GCK"/>
    <property type="match status" value="1"/>
</dbReference>
<dbReference type="Proteomes" id="UP001152561">
    <property type="component" value="Unassembled WGS sequence"/>
</dbReference>